<accession>A0A844BMB4</accession>
<keyword evidence="3" id="KW-0732">Signal</keyword>
<gene>
    <name evidence="5" type="ORF">GIY11_04735</name>
</gene>
<evidence type="ECO:0000313" key="6">
    <source>
        <dbReference type="Proteomes" id="UP000469870"/>
    </source>
</evidence>
<dbReference type="InterPro" id="IPR036423">
    <property type="entry name" value="SOD-like_Cu/Zn_dom_sf"/>
</dbReference>
<dbReference type="EMBL" id="WJQR01000004">
    <property type="protein sequence ID" value="MRI81318.1"/>
    <property type="molecule type" value="Genomic_DNA"/>
</dbReference>
<feature type="region of interest" description="Disordered" evidence="2">
    <location>
        <begin position="25"/>
        <end position="162"/>
    </location>
</feature>
<dbReference type="AlphaFoldDB" id="A0A844BMB4"/>
<feature type="signal peptide" evidence="3">
    <location>
        <begin position="1"/>
        <end position="21"/>
    </location>
</feature>
<feature type="compositionally biased region" description="Acidic residues" evidence="2">
    <location>
        <begin position="355"/>
        <end position="368"/>
    </location>
</feature>
<dbReference type="GO" id="GO:0006801">
    <property type="term" value="P:superoxide metabolic process"/>
    <property type="evidence" value="ECO:0007669"/>
    <property type="project" value="InterPro"/>
</dbReference>
<evidence type="ECO:0000256" key="1">
    <source>
        <dbReference type="ARBA" id="ARBA00010457"/>
    </source>
</evidence>
<feature type="compositionally biased region" description="Acidic residues" evidence="2">
    <location>
        <begin position="119"/>
        <end position="155"/>
    </location>
</feature>
<dbReference type="CDD" id="cd00305">
    <property type="entry name" value="Cu-Zn_Superoxide_Dismutase"/>
    <property type="match status" value="1"/>
</dbReference>
<feature type="compositionally biased region" description="Acidic residues" evidence="2">
    <location>
        <begin position="314"/>
        <end position="332"/>
    </location>
</feature>
<dbReference type="SUPFAM" id="SSF49329">
    <property type="entry name" value="Cu,Zn superoxide dismutase-like"/>
    <property type="match status" value="1"/>
</dbReference>
<protein>
    <recommendedName>
        <fullName evidence="4">Superoxide dismutase copper/zinc binding domain-containing protein</fullName>
    </recommendedName>
</protein>
<dbReference type="PANTHER" id="PTHR10003">
    <property type="entry name" value="SUPEROXIDE DISMUTASE CU-ZN -RELATED"/>
    <property type="match status" value="1"/>
</dbReference>
<feature type="chain" id="PRO_5039137945" description="Superoxide dismutase copper/zinc binding domain-containing protein" evidence="3">
    <location>
        <begin position="22"/>
        <end position="368"/>
    </location>
</feature>
<dbReference type="RefSeq" id="WP_153861716.1">
    <property type="nucleotide sequence ID" value="NZ_WJQR01000004.1"/>
</dbReference>
<dbReference type="InterPro" id="IPR001424">
    <property type="entry name" value="SOD_Cu_Zn_dom"/>
</dbReference>
<sequence length="368" mass="39331">MKKNLKIMLLSSAALLLVACANNEEPATSSVNTDVAETQITIDESDVPEEVIEEEEVEDTTETSEETESESSESETSDDAETSSEEEASEGDDAETSFEEEASESDDAETSSDEKASESDDAETNSEEEASESDDAETSSEEEANESDDSESTEVAEDKIEPVVVDMINKDGDSMGTATFEEAANGVILTLELEGLEEGEYGFHIHEYGQATPPTFMDALGHFNPTGADHGIYAEGGPHLGDFPNLVVGKDGKVDIVLVVSNVSLDPDAPYTLRTENGTSLIIHEGPDDYETQPIGTSGYAMIGGVIFAPLSAETEESEQIEDSSEESEESKEDSSESSSEKESSSRSSSSKESSDDEARDDESSSEE</sequence>
<comment type="caution">
    <text evidence="5">The sequence shown here is derived from an EMBL/GenBank/DDBJ whole genome shotgun (WGS) entry which is preliminary data.</text>
</comment>
<feature type="compositionally biased region" description="Basic and acidic residues" evidence="2">
    <location>
        <begin position="333"/>
        <end position="345"/>
    </location>
</feature>
<dbReference type="InterPro" id="IPR024134">
    <property type="entry name" value="SOD_Cu/Zn_/chaperone"/>
</dbReference>
<dbReference type="PROSITE" id="PS51257">
    <property type="entry name" value="PROKAR_LIPOPROTEIN"/>
    <property type="match status" value="1"/>
</dbReference>
<evidence type="ECO:0000313" key="5">
    <source>
        <dbReference type="EMBL" id="MRI81318.1"/>
    </source>
</evidence>
<dbReference type="GO" id="GO:0005507">
    <property type="term" value="F:copper ion binding"/>
    <property type="evidence" value="ECO:0007669"/>
    <property type="project" value="InterPro"/>
</dbReference>
<feature type="compositionally biased region" description="Acidic residues" evidence="2">
    <location>
        <begin position="43"/>
        <end position="111"/>
    </location>
</feature>
<organism evidence="5 6">
    <name type="scientific">Fundicoccus ignavus</name>
    <dbReference type="NCBI Taxonomy" id="2664442"/>
    <lineage>
        <taxon>Bacteria</taxon>
        <taxon>Bacillati</taxon>
        <taxon>Bacillota</taxon>
        <taxon>Bacilli</taxon>
        <taxon>Lactobacillales</taxon>
        <taxon>Aerococcaceae</taxon>
        <taxon>Fundicoccus</taxon>
    </lineage>
</organism>
<reference evidence="5 6" key="1">
    <citation type="submission" date="2019-11" db="EMBL/GenBank/DDBJ databases">
        <title>Characterisation of Fundicoccus ignavus gen. nov. sp. nov., a novel genus of the family Aerococcaceae isolated from bulk tank milk.</title>
        <authorList>
            <person name="Siebert A."/>
            <person name="Huptas C."/>
            <person name="Wenning M."/>
            <person name="Scherer S."/>
            <person name="Doll E.V."/>
        </authorList>
    </citation>
    <scope>NUCLEOTIDE SEQUENCE [LARGE SCALE GENOMIC DNA]</scope>
    <source>
        <strain evidence="5 6">DSM 109653</strain>
    </source>
</reference>
<feature type="region of interest" description="Disordered" evidence="2">
    <location>
        <begin position="313"/>
        <end position="368"/>
    </location>
</feature>
<dbReference type="Gene3D" id="2.60.40.200">
    <property type="entry name" value="Superoxide dismutase, copper/zinc binding domain"/>
    <property type="match status" value="1"/>
</dbReference>
<evidence type="ECO:0000256" key="2">
    <source>
        <dbReference type="SAM" id="MobiDB-lite"/>
    </source>
</evidence>
<feature type="domain" description="Superoxide dismutase copper/zinc binding" evidence="4">
    <location>
        <begin position="176"/>
        <end position="307"/>
    </location>
</feature>
<dbReference type="Pfam" id="PF00080">
    <property type="entry name" value="Sod_Cu"/>
    <property type="match status" value="1"/>
</dbReference>
<evidence type="ECO:0000256" key="3">
    <source>
        <dbReference type="SAM" id="SignalP"/>
    </source>
</evidence>
<feature type="compositionally biased region" description="Polar residues" evidence="2">
    <location>
        <begin position="25"/>
        <end position="42"/>
    </location>
</feature>
<dbReference type="Proteomes" id="UP000469870">
    <property type="component" value="Unassembled WGS sequence"/>
</dbReference>
<proteinExistence type="inferred from homology"/>
<name>A0A844BMB4_9LACT</name>
<evidence type="ECO:0000259" key="4">
    <source>
        <dbReference type="Pfam" id="PF00080"/>
    </source>
</evidence>
<comment type="similarity">
    <text evidence="1">Belongs to the Cu-Zn superoxide dismutase family.</text>
</comment>